<evidence type="ECO:0000256" key="13">
    <source>
        <dbReference type="HAMAP-Rule" id="MF_00409"/>
    </source>
</evidence>
<evidence type="ECO:0000313" key="14">
    <source>
        <dbReference type="EMBL" id="NYS26179.1"/>
    </source>
</evidence>
<comment type="function">
    <text evidence="1 13">Transfers the gamma-phosphate of ATP to the 4'-position of a tetraacyldisaccharide 1-phosphate intermediate (termed DS-1-P) to form tetraacyldisaccharide 1,4'-bis-phosphate (lipid IVA).</text>
</comment>
<keyword evidence="8 13" id="KW-0547">Nucleotide-binding</keyword>
<name>A0A7Z0KZA3_9RHOB</name>
<dbReference type="GO" id="GO:0009029">
    <property type="term" value="F:lipid-A 4'-kinase activity"/>
    <property type="evidence" value="ECO:0007669"/>
    <property type="project" value="UniProtKB-UniRule"/>
</dbReference>
<dbReference type="SUPFAM" id="SSF52540">
    <property type="entry name" value="P-loop containing nucleoside triphosphate hydrolases"/>
    <property type="match status" value="1"/>
</dbReference>
<dbReference type="Proteomes" id="UP000529417">
    <property type="component" value="Unassembled WGS sequence"/>
</dbReference>
<evidence type="ECO:0000256" key="8">
    <source>
        <dbReference type="ARBA" id="ARBA00022741"/>
    </source>
</evidence>
<comment type="similarity">
    <text evidence="13">Belongs to the LpxK family.</text>
</comment>
<dbReference type="PANTHER" id="PTHR42724:SF1">
    <property type="entry name" value="TETRAACYLDISACCHARIDE 4'-KINASE, MITOCHONDRIAL-RELATED"/>
    <property type="match status" value="1"/>
</dbReference>
<proteinExistence type="inferred from homology"/>
<comment type="pathway">
    <text evidence="2 13">Glycolipid biosynthesis; lipid IV(A) biosynthesis; lipid IV(A) from (3R)-3-hydroxytetradecanoyl-[acyl-carrier-protein] and UDP-N-acetyl-alpha-D-glucosamine: step 6/6.</text>
</comment>
<evidence type="ECO:0000256" key="11">
    <source>
        <dbReference type="ARBA" id="ARBA00023098"/>
    </source>
</evidence>
<evidence type="ECO:0000313" key="15">
    <source>
        <dbReference type="Proteomes" id="UP000529417"/>
    </source>
</evidence>
<dbReference type="EMBL" id="JACBXS010000035">
    <property type="protein sequence ID" value="NYS26179.1"/>
    <property type="molecule type" value="Genomic_DNA"/>
</dbReference>
<keyword evidence="15" id="KW-1185">Reference proteome</keyword>
<reference evidence="14 15" key="1">
    <citation type="journal article" date="2000" name="Arch. Microbiol.">
        <title>Rhodobaca bogoriensis gen. nov. and sp. nov., an alkaliphilic purple nonsulfur bacterium from African Rift Valley soda lakes.</title>
        <authorList>
            <person name="Milford A.D."/>
            <person name="Achenbach L.A."/>
            <person name="Jung D.O."/>
            <person name="Madigan M.T."/>
        </authorList>
    </citation>
    <scope>NUCLEOTIDE SEQUENCE [LARGE SCALE GENOMIC DNA]</scope>
    <source>
        <strain evidence="14 15">2376</strain>
    </source>
</reference>
<dbReference type="EC" id="2.7.1.130" evidence="3 13"/>
<dbReference type="GO" id="GO:0009245">
    <property type="term" value="P:lipid A biosynthetic process"/>
    <property type="evidence" value="ECO:0007669"/>
    <property type="project" value="UniProtKB-UniRule"/>
</dbReference>
<dbReference type="InterPro" id="IPR003758">
    <property type="entry name" value="LpxK"/>
</dbReference>
<evidence type="ECO:0000256" key="4">
    <source>
        <dbReference type="ARBA" id="ARBA00016436"/>
    </source>
</evidence>
<evidence type="ECO:0000256" key="5">
    <source>
        <dbReference type="ARBA" id="ARBA00022516"/>
    </source>
</evidence>
<gene>
    <name evidence="13" type="primary">lpxK</name>
    <name evidence="14" type="ORF">HUK65_14385</name>
</gene>
<comment type="caution">
    <text evidence="14">The sequence shown here is derived from an EMBL/GenBank/DDBJ whole genome shotgun (WGS) entry which is preliminary data.</text>
</comment>
<feature type="binding site" evidence="13">
    <location>
        <begin position="55"/>
        <end position="62"/>
    </location>
    <ligand>
        <name>ATP</name>
        <dbReference type="ChEBI" id="CHEBI:30616"/>
    </ligand>
</feature>
<evidence type="ECO:0000256" key="10">
    <source>
        <dbReference type="ARBA" id="ARBA00022840"/>
    </source>
</evidence>
<evidence type="ECO:0000256" key="12">
    <source>
        <dbReference type="ARBA" id="ARBA00029757"/>
    </source>
</evidence>
<keyword evidence="7 13" id="KW-0808">Transferase</keyword>
<accession>A0A7Z0KZA3</accession>
<keyword evidence="11 13" id="KW-0443">Lipid metabolism</keyword>
<keyword evidence="10 13" id="KW-0067">ATP-binding</keyword>
<dbReference type="GO" id="GO:0005886">
    <property type="term" value="C:plasma membrane"/>
    <property type="evidence" value="ECO:0007669"/>
    <property type="project" value="TreeGrafter"/>
</dbReference>
<dbReference type="NCBIfam" id="TIGR00682">
    <property type="entry name" value="lpxK"/>
    <property type="match status" value="1"/>
</dbReference>
<dbReference type="Pfam" id="PF02606">
    <property type="entry name" value="LpxK"/>
    <property type="match status" value="1"/>
</dbReference>
<dbReference type="AlphaFoldDB" id="A0A7Z0KZA3"/>
<evidence type="ECO:0000256" key="1">
    <source>
        <dbReference type="ARBA" id="ARBA00002274"/>
    </source>
</evidence>
<keyword evidence="5 13" id="KW-0444">Lipid biosynthesis</keyword>
<evidence type="ECO:0000256" key="9">
    <source>
        <dbReference type="ARBA" id="ARBA00022777"/>
    </source>
</evidence>
<dbReference type="RefSeq" id="WP_179906975.1">
    <property type="nucleotide sequence ID" value="NZ_JACBXS010000035.1"/>
</dbReference>
<dbReference type="UniPathway" id="UPA00359">
    <property type="reaction ID" value="UER00482"/>
</dbReference>
<keyword evidence="6 13" id="KW-0441">Lipid A biosynthesis</keyword>
<comment type="catalytic activity">
    <reaction evidence="13">
        <text>a lipid A disaccharide + ATP = a lipid IVA + ADP + H(+)</text>
        <dbReference type="Rhea" id="RHEA:67840"/>
        <dbReference type="ChEBI" id="CHEBI:15378"/>
        <dbReference type="ChEBI" id="CHEBI:30616"/>
        <dbReference type="ChEBI" id="CHEBI:176343"/>
        <dbReference type="ChEBI" id="CHEBI:176425"/>
        <dbReference type="ChEBI" id="CHEBI:456216"/>
        <dbReference type="EC" id="2.7.1.130"/>
    </reaction>
</comment>
<dbReference type="GO" id="GO:0005524">
    <property type="term" value="F:ATP binding"/>
    <property type="evidence" value="ECO:0007669"/>
    <property type="project" value="UniProtKB-UniRule"/>
</dbReference>
<dbReference type="HAMAP" id="MF_00409">
    <property type="entry name" value="LpxK"/>
    <property type="match status" value="1"/>
</dbReference>
<keyword evidence="9 13" id="KW-0418">Kinase</keyword>
<dbReference type="PANTHER" id="PTHR42724">
    <property type="entry name" value="TETRAACYLDISACCHARIDE 4'-KINASE"/>
    <property type="match status" value="1"/>
</dbReference>
<dbReference type="GO" id="GO:0009244">
    <property type="term" value="P:lipopolysaccharide core region biosynthetic process"/>
    <property type="evidence" value="ECO:0007669"/>
    <property type="project" value="TreeGrafter"/>
</dbReference>
<evidence type="ECO:0000256" key="6">
    <source>
        <dbReference type="ARBA" id="ARBA00022556"/>
    </source>
</evidence>
<protein>
    <recommendedName>
        <fullName evidence="4 13">Tetraacyldisaccharide 4'-kinase</fullName>
        <ecNumber evidence="3 13">2.7.1.130</ecNumber>
    </recommendedName>
    <alternativeName>
        <fullName evidence="12 13">Lipid A 4'-kinase</fullName>
    </alternativeName>
</protein>
<evidence type="ECO:0000256" key="7">
    <source>
        <dbReference type="ARBA" id="ARBA00022679"/>
    </source>
</evidence>
<organism evidence="14 15">
    <name type="scientific">Rhabdonatronobacter sediminivivens</name>
    <dbReference type="NCBI Taxonomy" id="2743469"/>
    <lineage>
        <taxon>Bacteria</taxon>
        <taxon>Pseudomonadati</taxon>
        <taxon>Pseudomonadota</taxon>
        <taxon>Alphaproteobacteria</taxon>
        <taxon>Rhodobacterales</taxon>
        <taxon>Paracoccaceae</taxon>
        <taxon>Rhabdonatronobacter</taxon>
    </lineage>
</organism>
<evidence type="ECO:0000256" key="3">
    <source>
        <dbReference type="ARBA" id="ARBA00012071"/>
    </source>
</evidence>
<sequence length="344" mass="36443">MRAPAFWDTPPDRPALRARLLAPLGWLYARATARRLQAAPGYTAPVPVICVGNINVGGTGKTPTVIALIDQLRALGITGVHVVSRGHGGRLEGPVQVDPRRHSAAETGDEPLLIAAFSPVWVARDRRQGVEAAVAAGARAVVLDDGFQNPAVAHDLAIVVVDAARGFGNGRVLPAGPLREPVDVGLARADLLLSVGNDAAQQRFARHWGAALPCPHLTARLTPLPTGMPWTGLRALAFAGIGHPQKFFDTLRAQGVELLRAQALSDHQTLSPALMKRLELEAKALGAQLVTTEKDAVRLPATFRGKVLTLPVRLGFDDPDALRSHLRPLFDAPAPQPPPADSSA</sequence>
<dbReference type="InterPro" id="IPR027417">
    <property type="entry name" value="P-loop_NTPase"/>
</dbReference>
<evidence type="ECO:0000256" key="2">
    <source>
        <dbReference type="ARBA" id="ARBA00004870"/>
    </source>
</evidence>